<dbReference type="PROSITE" id="PS50095">
    <property type="entry name" value="PLAT"/>
    <property type="match status" value="1"/>
</dbReference>
<protein>
    <recommendedName>
        <fullName evidence="3">PLAT domain-containing protein</fullName>
    </recommendedName>
</protein>
<dbReference type="InterPro" id="IPR001024">
    <property type="entry name" value="PLAT/LH2_dom"/>
</dbReference>
<evidence type="ECO:0000313" key="4">
    <source>
        <dbReference type="EMBL" id="CAF1668657.1"/>
    </source>
</evidence>
<proteinExistence type="predicted"/>
<feature type="region of interest" description="Disordered" evidence="2">
    <location>
        <begin position="741"/>
        <end position="763"/>
    </location>
</feature>
<name>A0A816G0N6_9BILA</name>
<sequence length="763" mass="86600">MNENQSIIKNYLLILKTLHGDPGENLTVVIKGDSGQTEKLSLGKSQSHHKAFKHNQTDLFLLLSNVDVGKVVQLEFHKNTTSKLKEWKFDHIFVINKTHIYRNTTLEYFLLSSSNDTFSVVNLIEPITESQGAISLITFRKLNMKDNVVVHLRMKLFLILLSSSCMNAFYSLNDKFDVNATLHISLSSGLLSISQFCSGCKTDEGTSPSDTNHSGSYCAPNCYYAFIKTGNDSCSKACYPVLSLFGNNQQQTNINLKSSARIHSSSTNNSIALEKYRFDIFQWQDHNIGNIDRMRLQLCSENKESKSRWPIEWMFIIHHGYNFTGRIVINRVLKADLSIDITLEQKILPIPSEHGDSCINEKKQDDNMFLSNILNQQANAIVEDVGRYYVIIRNIDGTSGDVYLNFHGDLLSSSGEQHLLKSENYSEHQFTSKHTDLFHIKALEVGHIQSVSIRLDQTNKEHSLTLDRLYIIHNATMYTCDSKQTILNKEEPNKKLTCLSKPSASIGKVDYYIATHTADKMLSGTNASFKVVVTGTKGILGPMELRESLTNGNNPFEKECIDLFHIEDDDIGDPISITITLEPNGLMSNIFGGAKCERIMLVKNGEYNSLWQLVGDLKIKEPKTIPLPAQQKKSIQESNKSQIISVQDLYPHDTDEIAPLYSIDQLNSLKSKLHKHKEKKSTLNDVENSLSSDIRYDDLTMTEIEEHQKRHIFAPTLHEAEENYRELRRLLRKINTPISKAKKIQMSQKQSIRSAREKNNTIS</sequence>
<feature type="compositionally biased region" description="Basic and acidic residues" evidence="2">
    <location>
        <begin position="754"/>
        <end position="763"/>
    </location>
</feature>
<dbReference type="SUPFAM" id="SSF49723">
    <property type="entry name" value="Lipase/lipooxygenase domain (PLAT/LH2 domain)"/>
    <property type="match status" value="3"/>
</dbReference>
<reference evidence="4" key="1">
    <citation type="submission" date="2021-02" db="EMBL/GenBank/DDBJ databases">
        <authorList>
            <person name="Nowell W R."/>
        </authorList>
    </citation>
    <scope>NUCLEOTIDE SEQUENCE</scope>
</reference>
<gene>
    <name evidence="4" type="ORF">KQP761_LOCUS33770</name>
</gene>
<comment type="caution">
    <text evidence="4">The sequence shown here is derived from an EMBL/GenBank/DDBJ whole genome shotgun (WGS) entry which is preliminary data.</text>
</comment>
<dbReference type="Pfam" id="PF01477">
    <property type="entry name" value="PLAT"/>
    <property type="match status" value="1"/>
</dbReference>
<evidence type="ECO:0000313" key="5">
    <source>
        <dbReference type="Proteomes" id="UP000663834"/>
    </source>
</evidence>
<organism evidence="4 5">
    <name type="scientific">Rotaria magnacalcarata</name>
    <dbReference type="NCBI Taxonomy" id="392030"/>
    <lineage>
        <taxon>Eukaryota</taxon>
        <taxon>Metazoa</taxon>
        <taxon>Spiralia</taxon>
        <taxon>Gnathifera</taxon>
        <taxon>Rotifera</taxon>
        <taxon>Eurotatoria</taxon>
        <taxon>Bdelloidea</taxon>
        <taxon>Philodinida</taxon>
        <taxon>Philodinidae</taxon>
        <taxon>Rotaria</taxon>
    </lineage>
</organism>
<dbReference type="InterPro" id="IPR052970">
    <property type="entry name" value="Inner_ear_hair_cell_LOXHD"/>
</dbReference>
<feature type="domain" description="PLAT" evidence="3">
    <location>
        <begin position="9"/>
        <end position="123"/>
    </location>
</feature>
<comment type="caution">
    <text evidence="1">Lacks conserved residue(s) required for the propagation of feature annotation.</text>
</comment>
<dbReference type="InterPro" id="IPR036392">
    <property type="entry name" value="PLAT/LH2_dom_sf"/>
</dbReference>
<dbReference type="Gene3D" id="2.60.60.20">
    <property type="entry name" value="PLAT/LH2 domain"/>
    <property type="match status" value="3"/>
</dbReference>
<dbReference type="PANTHER" id="PTHR45901:SF4">
    <property type="entry name" value="PLAT DOMAIN-CONTAINING PROTEIN"/>
    <property type="match status" value="1"/>
</dbReference>
<evidence type="ECO:0000256" key="2">
    <source>
        <dbReference type="SAM" id="MobiDB-lite"/>
    </source>
</evidence>
<evidence type="ECO:0000259" key="3">
    <source>
        <dbReference type="PROSITE" id="PS50095"/>
    </source>
</evidence>
<dbReference type="Proteomes" id="UP000663834">
    <property type="component" value="Unassembled WGS sequence"/>
</dbReference>
<dbReference type="EMBL" id="CAJNOW010018808">
    <property type="protein sequence ID" value="CAF1668657.1"/>
    <property type="molecule type" value="Genomic_DNA"/>
</dbReference>
<accession>A0A816G0N6</accession>
<dbReference type="OrthoDB" id="9992796at2759"/>
<dbReference type="PANTHER" id="PTHR45901">
    <property type="entry name" value="PROTEIN CBG12474"/>
    <property type="match status" value="1"/>
</dbReference>
<dbReference type="AlphaFoldDB" id="A0A816G0N6"/>
<evidence type="ECO:0000256" key="1">
    <source>
        <dbReference type="PROSITE-ProRule" id="PRU00152"/>
    </source>
</evidence>